<gene>
    <name evidence="11" type="primary">mgtE</name>
    <name evidence="11" type="ORF">OCH7691_02828</name>
</gene>
<comment type="subcellular location">
    <subcellularLocation>
        <location evidence="1">Membrane</location>
        <topology evidence="1">Multi-pass membrane protein</topology>
    </subcellularLocation>
</comment>
<dbReference type="InParanoid" id="A0A1Y5TG12"/>
<dbReference type="EMBL" id="FWFR01000002">
    <property type="protein sequence ID" value="SLN63235.1"/>
    <property type="molecule type" value="Genomic_DNA"/>
</dbReference>
<dbReference type="Pfam" id="PF01769">
    <property type="entry name" value="MgtE"/>
    <property type="match status" value="1"/>
</dbReference>
<dbReference type="Proteomes" id="UP000193200">
    <property type="component" value="Unassembled WGS sequence"/>
</dbReference>
<evidence type="ECO:0000256" key="3">
    <source>
        <dbReference type="ARBA" id="ARBA00022448"/>
    </source>
</evidence>
<proteinExistence type="inferred from homology"/>
<evidence type="ECO:0000256" key="6">
    <source>
        <dbReference type="ARBA" id="ARBA00022989"/>
    </source>
</evidence>
<evidence type="ECO:0000256" key="1">
    <source>
        <dbReference type="ARBA" id="ARBA00004141"/>
    </source>
</evidence>
<keyword evidence="5" id="KW-0460">Magnesium</keyword>
<protein>
    <submittedName>
        <fullName evidence="11">Magnesium transporter MgtE</fullName>
    </submittedName>
</protein>
<evidence type="ECO:0000256" key="9">
    <source>
        <dbReference type="SAM" id="Phobius"/>
    </source>
</evidence>
<dbReference type="SMART" id="SM00924">
    <property type="entry name" value="MgtE_N"/>
    <property type="match status" value="1"/>
</dbReference>
<dbReference type="PANTHER" id="PTHR41394">
    <property type="entry name" value="MAGNESIUM TRANSPORTER MGTE"/>
    <property type="match status" value="1"/>
</dbReference>
<dbReference type="InterPro" id="IPR006668">
    <property type="entry name" value="Mg_transptr_MgtE_intracell_dom"/>
</dbReference>
<dbReference type="RefSeq" id="WP_085884154.1">
    <property type="nucleotide sequence ID" value="NZ_FWFR01000002.1"/>
</dbReference>
<dbReference type="AlphaFoldDB" id="A0A1Y5TG12"/>
<dbReference type="SUPFAM" id="SSF158791">
    <property type="entry name" value="MgtE N-terminal domain-like"/>
    <property type="match status" value="1"/>
</dbReference>
<sequence length="438" mass="46471">MTGPATLALASAYLSRYPAEAARAIDAYSPAEIERYLSLVPPERAVPVMNALTPMTGATVLERLPVELRLAVLQQPERSRAVALLGQMPDDRREQVLGELPDGLATQLRQTLEYPEATAGRLMDTAVFSLPAEETVGRAMALLREPHRGSADVHFIKLLDAENRLAGVVDVRKLAFNSPDTVLSSLARAVPAVVGPMAPREEVVEALEAHSLDELMVVDQEGRILGIVRHGTLLNALKSEASLDIQTMVGVSKDERALSSSWFALRKRMPWLQINLLTAFLAASVVGFFENTIATFTALAVLLPVVAGQSGNAGAQALAVTMRGLALREITIGHWLRVMRKEMNAGFWNGVAIAITCGIGVFLWSGSVGLVLVIALSMVISMVAAGIAGALVPIVLARLGQDPAVASSIILTTVTDVAGFFSFLGIATLLSGMLVAGG</sequence>
<dbReference type="Gene3D" id="1.10.357.20">
    <property type="entry name" value="SLC41 divalent cation transporters, integral membrane domain"/>
    <property type="match status" value="1"/>
</dbReference>
<dbReference type="PROSITE" id="PS51371">
    <property type="entry name" value="CBS"/>
    <property type="match status" value="1"/>
</dbReference>
<dbReference type="GO" id="GO:0016020">
    <property type="term" value="C:membrane"/>
    <property type="evidence" value="ECO:0007669"/>
    <property type="project" value="UniProtKB-SubCell"/>
</dbReference>
<dbReference type="Pfam" id="PF03448">
    <property type="entry name" value="MgtE_N"/>
    <property type="match status" value="1"/>
</dbReference>
<accession>A0A1Y5TG12</accession>
<keyword evidence="7 9" id="KW-0472">Membrane</keyword>
<evidence type="ECO:0000256" key="8">
    <source>
        <dbReference type="PROSITE-ProRule" id="PRU00703"/>
    </source>
</evidence>
<evidence type="ECO:0000256" key="4">
    <source>
        <dbReference type="ARBA" id="ARBA00022692"/>
    </source>
</evidence>
<feature type="transmembrane region" description="Helical" evidence="9">
    <location>
        <begin position="370"/>
        <end position="397"/>
    </location>
</feature>
<keyword evidence="8" id="KW-0129">CBS domain</keyword>
<dbReference type="InterPro" id="IPR036739">
    <property type="entry name" value="SLC41_membr_dom_sf"/>
</dbReference>
<name>A0A1Y5TG12_9PROT</name>
<comment type="similarity">
    <text evidence="2">Belongs to the SLC41A transporter family.</text>
</comment>
<organism evidence="11 12">
    <name type="scientific">Oceanibacterium hippocampi</name>
    <dbReference type="NCBI Taxonomy" id="745714"/>
    <lineage>
        <taxon>Bacteria</taxon>
        <taxon>Pseudomonadati</taxon>
        <taxon>Pseudomonadota</taxon>
        <taxon>Alphaproteobacteria</taxon>
        <taxon>Sneathiellales</taxon>
        <taxon>Sneathiellaceae</taxon>
        <taxon>Oceanibacterium</taxon>
    </lineage>
</organism>
<feature type="transmembrane region" description="Helical" evidence="9">
    <location>
        <begin position="346"/>
        <end position="364"/>
    </location>
</feature>
<keyword evidence="6 9" id="KW-1133">Transmembrane helix</keyword>
<keyword evidence="3" id="KW-0813">Transport</keyword>
<dbReference type="InterPro" id="IPR006667">
    <property type="entry name" value="SLC41_membr_dom"/>
</dbReference>
<feature type="transmembrane region" description="Helical" evidence="9">
    <location>
        <begin position="409"/>
        <end position="436"/>
    </location>
</feature>
<dbReference type="InterPro" id="IPR038076">
    <property type="entry name" value="MgtE_N_sf"/>
</dbReference>
<evidence type="ECO:0000313" key="12">
    <source>
        <dbReference type="Proteomes" id="UP000193200"/>
    </source>
</evidence>
<dbReference type="PANTHER" id="PTHR41394:SF5">
    <property type="entry name" value="SLC41A_MGTE INTEGRAL MEMBRANE DOMAIN-CONTAINING PROTEIN"/>
    <property type="match status" value="1"/>
</dbReference>
<dbReference type="SUPFAM" id="SSF54631">
    <property type="entry name" value="CBS-domain pair"/>
    <property type="match status" value="1"/>
</dbReference>
<evidence type="ECO:0000313" key="11">
    <source>
        <dbReference type="EMBL" id="SLN63235.1"/>
    </source>
</evidence>
<evidence type="ECO:0000256" key="7">
    <source>
        <dbReference type="ARBA" id="ARBA00023136"/>
    </source>
</evidence>
<evidence type="ECO:0000256" key="2">
    <source>
        <dbReference type="ARBA" id="ARBA00009749"/>
    </source>
</evidence>
<dbReference type="GO" id="GO:0008324">
    <property type="term" value="F:monoatomic cation transmembrane transporter activity"/>
    <property type="evidence" value="ECO:0007669"/>
    <property type="project" value="InterPro"/>
</dbReference>
<reference evidence="11 12" key="1">
    <citation type="submission" date="2017-03" db="EMBL/GenBank/DDBJ databases">
        <authorList>
            <person name="Afonso C.L."/>
            <person name="Miller P.J."/>
            <person name="Scott M.A."/>
            <person name="Spackman E."/>
            <person name="Goraichik I."/>
            <person name="Dimitrov K.M."/>
            <person name="Suarez D.L."/>
            <person name="Swayne D.E."/>
        </authorList>
    </citation>
    <scope>NUCLEOTIDE SEQUENCE [LARGE SCALE GENOMIC DNA]</scope>
    <source>
        <strain evidence="11 12">CECT 7691</strain>
    </source>
</reference>
<feature type="domain" description="CBS" evidence="10">
    <location>
        <begin position="186"/>
        <end position="245"/>
    </location>
</feature>
<evidence type="ECO:0000259" key="10">
    <source>
        <dbReference type="PROSITE" id="PS51371"/>
    </source>
</evidence>
<dbReference type="InterPro" id="IPR000644">
    <property type="entry name" value="CBS_dom"/>
</dbReference>
<evidence type="ECO:0000256" key="5">
    <source>
        <dbReference type="ARBA" id="ARBA00022842"/>
    </source>
</evidence>
<dbReference type="Pfam" id="PF00571">
    <property type="entry name" value="CBS"/>
    <property type="match status" value="2"/>
</dbReference>
<feature type="transmembrane region" description="Helical" evidence="9">
    <location>
        <begin position="271"/>
        <end position="289"/>
    </location>
</feature>
<keyword evidence="12" id="KW-1185">Reference proteome</keyword>
<dbReference type="Gene3D" id="1.25.60.10">
    <property type="entry name" value="MgtE N-terminal domain-like"/>
    <property type="match status" value="1"/>
</dbReference>
<dbReference type="Gene3D" id="3.10.580.10">
    <property type="entry name" value="CBS-domain"/>
    <property type="match status" value="1"/>
</dbReference>
<keyword evidence="4 9" id="KW-0812">Transmembrane</keyword>
<dbReference type="SUPFAM" id="SSF161093">
    <property type="entry name" value="MgtE membrane domain-like"/>
    <property type="match status" value="1"/>
</dbReference>
<dbReference type="InterPro" id="IPR046342">
    <property type="entry name" value="CBS_dom_sf"/>
</dbReference>
<dbReference type="SMART" id="SM00116">
    <property type="entry name" value="CBS"/>
    <property type="match status" value="2"/>
</dbReference>